<feature type="active site" evidence="5">
    <location>
        <position position="213"/>
    </location>
</feature>
<feature type="binding site" evidence="5">
    <location>
        <position position="216"/>
    </location>
    <ligand>
        <name>Zn(2+)</name>
        <dbReference type="ChEBI" id="CHEBI:29105"/>
        <note>catalytic</note>
    </ligand>
</feature>
<keyword evidence="2" id="KW-0378">Hydrolase</keyword>
<dbReference type="PANTHER" id="PTHR11905:SF159">
    <property type="entry name" value="ADAM METALLOPROTEASE"/>
    <property type="match status" value="1"/>
</dbReference>
<keyword evidence="3 5" id="KW-0862">Zinc</keyword>
<feature type="binding site" evidence="5">
    <location>
        <position position="222"/>
    </location>
    <ligand>
        <name>Zn(2+)</name>
        <dbReference type="ChEBI" id="CHEBI:29105"/>
        <note>catalytic</note>
    </ligand>
</feature>
<evidence type="ECO:0000259" key="7">
    <source>
        <dbReference type="PROSITE" id="PS50215"/>
    </source>
</evidence>
<evidence type="ECO:0000313" key="9">
    <source>
        <dbReference type="Proteomes" id="UP001321473"/>
    </source>
</evidence>
<dbReference type="AlphaFoldDB" id="A0AAQ4D3W1"/>
<evidence type="ECO:0000256" key="6">
    <source>
        <dbReference type="SAM" id="MobiDB-lite"/>
    </source>
</evidence>
<dbReference type="GO" id="GO:0006509">
    <property type="term" value="P:membrane protein ectodomain proteolysis"/>
    <property type="evidence" value="ECO:0007669"/>
    <property type="project" value="TreeGrafter"/>
</dbReference>
<dbReference type="GO" id="GO:0046872">
    <property type="term" value="F:metal ion binding"/>
    <property type="evidence" value="ECO:0007669"/>
    <property type="project" value="UniProtKB-KW"/>
</dbReference>
<name>A0AAQ4D3W1_AMBAM</name>
<reference evidence="8 9" key="1">
    <citation type="journal article" date="2023" name="Arcadia Sci">
        <title>De novo assembly of a long-read Amblyomma americanum tick genome.</title>
        <authorList>
            <person name="Chou S."/>
            <person name="Poskanzer K.E."/>
            <person name="Rollins M."/>
            <person name="Thuy-Boun P.S."/>
        </authorList>
    </citation>
    <scope>NUCLEOTIDE SEQUENCE [LARGE SCALE GENOMIC DNA]</scope>
    <source>
        <strain evidence="8">F_SG_1</strain>
        <tissue evidence="8">Salivary glands</tissue>
    </source>
</reference>
<dbReference type="Gene3D" id="3.40.1620.60">
    <property type="match status" value="1"/>
</dbReference>
<feature type="domain" description="Peptidase M12B" evidence="7">
    <location>
        <begin position="83"/>
        <end position="284"/>
    </location>
</feature>
<dbReference type="Pfam" id="PF13574">
    <property type="entry name" value="Reprolysin_2"/>
    <property type="match status" value="1"/>
</dbReference>
<accession>A0AAQ4D3W1</accession>
<dbReference type="InterPro" id="IPR001590">
    <property type="entry name" value="Peptidase_M12B"/>
</dbReference>
<dbReference type="PANTHER" id="PTHR11905">
    <property type="entry name" value="ADAM A DISINTEGRIN AND METALLOPROTEASE DOMAIN"/>
    <property type="match status" value="1"/>
</dbReference>
<comment type="caution">
    <text evidence="8">The sequence shown here is derived from an EMBL/GenBank/DDBJ whole genome shotgun (WGS) entry which is preliminary data.</text>
</comment>
<feature type="compositionally biased region" description="Basic and acidic residues" evidence="6">
    <location>
        <begin position="371"/>
        <end position="382"/>
    </location>
</feature>
<dbReference type="PROSITE" id="PS50215">
    <property type="entry name" value="ADAM_MEPRO"/>
    <property type="match status" value="1"/>
</dbReference>
<proteinExistence type="predicted"/>
<evidence type="ECO:0000256" key="3">
    <source>
        <dbReference type="ARBA" id="ARBA00022833"/>
    </source>
</evidence>
<organism evidence="8 9">
    <name type="scientific">Amblyomma americanum</name>
    <name type="common">Lone star tick</name>
    <dbReference type="NCBI Taxonomy" id="6943"/>
    <lineage>
        <taxon>Eukaryota</taxon>
        <taxon>Metazoa</taxon>
        <taxon>Ecdysozoa</taxon>
        <taxon>Arthropoda</taxon>
        <taxon>Chelicerata</taxon>
        <taxon>Arachnida</taxon>
        <taxon>Acari</taxon>
        <taxon>Parasitiformes</taxon>
        <taxon>Ixodida</taxon>
        <taxon>Ixodoidea</taxon>
        <taxon>Ixodidae</taxon>
        <taxon>Amblyomminae</taxon>
        <taxon>Amblyomma</taxon>
    </lineage>
</organism>
<evidence type="ECO:0000256" key="5">
    <source>
        <dbReference type="PROSITE-ProRule" id="PRU00276"/>
    </source>
</evidence>
<evidence type="ECO:0000256" key="2">
    <source>
        <dbReference type="ARBA" id="ARBA00022801"/>
    </source>
</evidence>
<keyword evidence="9" id="KW-1185">Reference proteome</keyword>
<evidence type="ECO:0000313" key="8">
    <source>
        <dbReference type="EMBL" id="KAK8757151.1"/>
    </source>
</evidence>
<dbReference type="InterPro" id="IPR024079">
    <property type="entry name" value="MetalloPept_cat_dom_sf"/>
</dbReference>
<dbReference type="Proteomes" id="UP001321473">
    <property type="component" value="Unassembled WGS sequence"/>
</dbReference>
<dbReference type="SUPFAM" id="SSF55486">
    <property type="entry name" value="Metalloproteases ('zincins'), catalytic domain"/>
    <property type="match status" value="1"/>
</dbReference>
<sequence length="414" mass="46688">MATVSLETIGKSVQLEGIVGPNHRIQPLPTAERSESGLIPHMIHEIERNEMRDKVLTFTEENQLSRISGRADGNRAPIPPAEVTVEVFIVADKPHHRYFNTTKDFIVYFCVTLNSVSDESFLRGSSKYTHDSQTLGAFRVYAKSKKSSFGTPDVVFFFTGNVANHDRINLLGMPLFTFRLGIAYLGGVCTDNYVGLGEDRPGFFNGMFTFSHEMGHLLGAQHDGSKTVPLVPGYMGSESCSWEEGYLMSYKDKGANHQRFSACSLRQMRLVISYRGQTCWVVLSTQEEQVDLYPGNVVKPLDVCRNAMPDKTGVYAEMATPKGNECKLKCSYDVRQGGYIYTYSRLTDAPDYTSCGEKRVCVRGLCEYDSKGRGNRTQKTETPRPTVTPKPTSRATTRSWWSNWSWYNRQNRRN</sequence>
<evidence type="ECO:0000256" key="4">
    <source>
        <dbReference type="ARBA" id="ARBA00023049"/>
    </source>
</evidence>
<feature type="binding site" evidence="5">
    <location>
        <position position="212"/>
    </location>
    <ligand>
        <name>Zn(2+)</name>
        <dbReference type="ChEBI" id="CHEBI:29105"/>
        <note>catalytic</note>
    </ligand>
</feature>
<keyword evidence="4" id="KW-0482">Metalloprotease</keyword>
<dbReference type="Gene3D" id="3.40.390.10">
    <property type="entry name" value="Collagenase (Catalytic Domain)"/>
    <property type="match status" value="1"/>
</dbReference>
<keyword evidence="5" id="KW-0479">Metal-binding</keyword>
<feature type="region of interest" description="Disordered" evidence="6">
    <location>
        <begin position="371"/>
        <end position="396"/>
    </location>
</feature>
<comment type="caution">
    <text evidence="5">Lacks conserved residue(s) required for the propagation of feature annotation.</text>
</comment>
<dbReference type="EMBL" id="JARKHS020035525">
    <property type="protein sequence ID" value="KAK8757151.1"/>
    <property type="molecule type" value="Genomic_DNA"/>
</dbReference>
<keyword evidence="1" id="KW-0645">Protease</keyword>
<dbReference type="GO" id="GO:0004222">
    <property type="term" value="F:metalloendopeptidase activity"/>
    <property type="evidence" value="ECO:0007669"/>
    <property type="project" value="InterPro"/>
</dbReference>
<protein>
    <recommendedName>
        <fullName evidence="7">Peptidase M12B domain-containing protein</fullName>
    </recommendedName>
</protein>
<gene>
    <name evidence="8" type="ORF">V5799_000144</name>
</gene>
<evidence type="ECO:0000256" key="1">
    <source>
        <dbReference type="ARBA" id="ARBA00022670"/>
    </source>
</evidence>